<feature type="region of interest" description="Disordered" evidence="1">
    <location>
        <begin position="234"/>
        <end position="271"/>
    </location>
</feature>
<dbReference type="PIRSF" id="PIRSF029215">
    <property type="entry name" value="UCP029215"/>
    <property type="match status" value="1"/>
</dbReference>
<dbReference type="EMBL" id="LR796527">
    <property type="protein sequence ID" value="CAB4149681.1"/>
    <property type="molecule type" value="Genomic_DNA"/>
</dbReference>
<accession>A0A6J5MUK3</accession>
<name>A0A6J5MUK3_9CAUD</name>
<dbReference type="InterPro" id="IPR016913">
    <property type="entry name" value="UCP029215"/>
</dbReference>
<proteinExistence type="predicted"/>
<evidence type="ECO:0000256" key="1">
    <source>
        <dbReference type="SAM" id="MobiDB-lite"/>
    </source>
</evidence>
<feature type="compositionally biased region" description="Acidic residues" evidence="1">
    <location>
        <begin position="289"/>
        <end position="326"/>
    </location>
</feature>
<evidence type="ECO:0000313" key="2">
    <source>
        <dbReference type="EMBL" id="CAB4149681.1"/>
    </source>
</evidence>
<gene>
    <name evidence="2" type="ORF">UFOVP558_18</name>
</gene>
<protein>
    <submittedName>
        <fullName evidence="2">Uncharacterized conserved protein UCP029215</fullName>
    </submittedName>
</protein>
<organism evidence="2">
    <name type="scientific">uncultured Caudovirales phage</name>
    <dbReference type="NCBI Taxonomy" id="2100421"/>
    <lineage>
        <taxon>Viruses</taxon>
        <taxon>Duplodnaviria</taxon>
        <taxon>Heunggongvirae</taxon>
        <taxon>Uroviricota</taxon>
        <taxon>Caudoviricetes</taxon>
        <taxon>Peduoviridae</taxon>
        <taxon>Maltschvirus</taxon>
        <taxon>Maltschvirus maltsch</taxon>
    </lineage>
</organism>
<feature type="compositionally biased region" description="Polar residues" evidence="1">
    <location>
        <begin position="394"/>
        <end position="411"/>
    </location>
</feature>
<feature type="region of interest" description="Disordered" evidence="1">
    <location>
        <begin position="392"/>
        <end position="433"/>
    </location>
</feature>
<feature type="compositionally biased region" description="Basic and acidic residues" evidence="1">
    <location>
        <begin position="414"/>
        <end position="433"/>
    </location>
</feature>
<sequence>MKYFATKISENMHKTPEGYLLCVGVPIGRVGEMEYAEDETPLKAGPNGTILISRSEKELFSPKTIASFEGKPFTIKHPEEFVSAENWKELAKGHMMNVRRGEGELKNDLVADILITDAFTISLVEEGLRGLSCGYEAEYIQTGEGTGLQKNIIGNHLALVEEGRAGDAYQINDHKGVLRMSKKLADKIKAAFSKTVDEAVAGEEKEAPAKDSQSEAMDMLVQMVKDLGAKVDKMGGAKDEKKDPPPAPVEKKTDDVEPAPEAPAEVSMEDRMKKLEMAVAAILEKMSAGDEEEEEVSDEGEEVVEDEESDEITDEEIEGEVVDTGDEMSRAEILAPGIKKTKDVKSAALKAAYKTKDGKKVIDALTAGKPDFDKAEKVDMLFISASEMLKSARSEQLSNTKKTRDSFSSAIFETEGHMTPEKMNELNAKRYGG</sequence>
<reference evidence="2" key="1">
    <citation type="submission" date="2020-04" db="EMBL/GenBank/DDBJ databases">
        <authorList>
            <person name="Chiriac C."/>
            <person name="Salcher M."/>
            <person name="Ghai R."/>
            <person name="Kavagutti S V."/>
        </authorList>
    </citation>
    <scope>NUCLEOTIDE SEQUENCE</scope>
</reference>
<feature type="region of interest" description="Disordered" evidence="1">
    <location>
        <begin position="287"/>
        <end position="334"/>
    </location>
</feature>
<dbReference type="Pfam" id="PF09979">
    <property type="entry name" value="DUF2213"/>
    <property type="match status" value="1"/>
</dbReference>
<feature type="compositionally biased region" description="Basic and acidic residues" evidence="1">
    <location>
        <begin position="234"/>
        <end position="255"/>
    </location>
</feature>